<dbReference type="AlphaFoldDB" id="F0Y6M5"/>
<dbReference type="SUPFAM" id="SSF53335">
    <property type="entry name" value="S-adenosyl-L-methionine-dependent methyltransferases"/>
    <property type="match status" value="1"/>
</dbReference>
<dbReference type="KEGG" id="aaf:AURANDRAFT_63647"/>
<organism evidence="9">
    <name type="scientific">Aureococcus anophagefferens</name>
    <name type="common">Harmful bloom alga</name>
    <dbReference type="NCBI Taxonomy" id="44056"/>
    <lineage>
        <taxon>Eukaryota</taxon>
        <taxon>Sar</taxon>
        <taxon>Stramenopiles</taxon>
        <taxon>Ochrophyta</taxon>
        <taxon>Pelagophyceae</taxon>
        <taxon>Pelagomonadales</taxon>
        <taxon>Pelagomonadaceae</taxon>
        <taxon>Aureococcus</taxon>
    </lineage>
</organism>
<gene>
    <name evidence="8" type="ORF">AURANDRAFT_63647</name>
</gene>
<reference evidence="8 9" key="1">
    <citation type="journal article" date="2011" name="Proc. Natl. Acad. Sci. U.S.A.">
        <title>Niche of harmful alga Aureococcus anophagefferens revealed through ecogenomics.</title>
        <authorList>
            <person name="Gobler C.J."/>
            <person name="Berry D.L."/>
            <person name="Dyhrman S.T."/>
            <person name="Wilhelm S.W."/>
            <person name="Salamov A."/>
            <person name="Lobanov A.V."/>
            <person name="Zhang Y."/>
            <person name="Collier J.L."/>
            <person name="Wurch L.L."/>
            <person name="Kustka A.B."/>
            <person name="Dill B.D."/>
            <person name="Shah M."/>
            <person name="VerBerkmoes N.C."/>
            <person name="Kuo A."/>
            <person name="Terry A."/>
            <person name="Pangilinan J."/>
            <person name="Lindquist E.A."/>
            <person name="Lucas S."/>
            <person name="Paulsen I.T."/>
            <person name="Hattenrath-Lehmann T.K."/>
            <person name="Talmage S.C."/>
            <person name="Walker E.A."/>
            <person name="Koch F."/>
            <person name="Burson A.M."/>
            <person name="Marcoval M.A."/>
            <person name="Tang Y.Z."/>
            <person name="Lecleir G.R."/>
            <person name="Coyne K.J."/>
            <person name="Berg G.M."/>
            <person name="Bertrand E.M."/>
            <person name="Saito M.A."/>
            <person name="Gladyshev V.N."/>
            <person name="Grigoriev I.V."/>
        </authorList>
    </citation>
    <scope>NUCLEOTIDE SEQUENCE [LARGE SCALE GENOMIC DNA]</scope>
    <source>
        <strain evidence="9">CCMP 1984</strain>
    </source>
</reference>
<dbReference type="EC" id="2.1.1.33" evidence="2"/>
<dbReference type="GeneID" id="20224426"/>
<evidence type="ECO:0000256" key="3">
    <source>
        <dbReference type="ARBA" id="ARBA00022603"/>
    </source>
</evidence>
<accession>F0Y6M5</accession>
<evidence type="ECO:0000256" key="2">
    <source>
        <dbReference type="ARBA" id="ARBA00011977"/>
    </source>
</evidence>
<keyword evidence="6" id="KW-0819">tRNA processing</keyword>
<dbReference type="InParanoid" id="F0Y6M5"/>
<dbReference type="PANTHER" id="PTHR23417">
    <property type="entry name" value="3-DEOXY-D-MANNO-OCTULOSONIC-ACID TRANSFERASE/TRNA GUANINE-N 7 - -METHYLTRANSFERASE"/>
    <property type="match status" value="1"/>
</dbReference>
<keyword evidence="7" id="KW-0732">Signal</keyword>
<name>F0Y6M5_AURAN</name>
<evidence type="ECO:0000256" key="5">
    <source>
        <dbReference type="ARBA" id="ARBA00022691"/>
    </source>
</evidence>
<dbReference type="InterPro" id="IPR003358">
    <property type="entry name" value="tRNA_(Gua-N-7)_MeTrfase_Trmb"/>
</dbReference>
<dbReference type="Proteomes" id="UP000002729">
    <property type="component" value="Unassembled WGS sequence"/>
</dbReference>
<keyword evidence="5" id="KW-0949">S-adenosyl-L-methionine</keyword>
<evidence type="ECO:0000313" key="8">
    <source>
        <dbReference type="EMBL" id="EGB09152.1"/>
    </source>
</evidence>
<dbReference type="Gene3D" id="3.40.50.150">
    <property type="entry name" value="Vaccinia Virus protein VP39"/>
    <property type="match status" value="1"/>
</dbReference>
<keyword evidence="9" id="KW-1185">Reference proteome</keyword>
<sequence length="275" mass="29215">MSMVLLLAALRTTAALAPQRLVAPQRRGLVRLLSTANVQDAPAPKRKRVKRIRQHINPLASKQVQPAVLADDWFAAAFADPGKPLIVDVGSALGGWVVESAADDGGRNWLGLEIRPAAHDVAVGRLAKADVGNAHFLQCNANVDLARILADAAAAGAPLERVCVQFPDPHFKKKHHKRRVVTPELRATIAAALAASTFVSPSAYLVSDVLEAATAMRDEFRGDATLVEVGPWNAAGWLEASPLAVPTERERCVLAGKGETSTAPGTAFRALFTPN</sequence>
<evidence type="ECO:0000256" key="1">
    <source>
        <dbReference type="ARBA" id="ARBA00000142"/>
    </source>
</evidence>
<comment type="catalytic activity">
    <reaction evidence="1">
        <text>guanosine(46) in tRNA + S-adenosyl-L-methionine = N(7)-methylguanosine(46) in tRNA + S-adenosyl-L-homocysteine</text>
        <dbReference type="Rhea" id="RHEA:42708"/>
        <dbReference type="Rhea" id="RHEA-COMP:10188"/>
        <dbReference type="Rhea" id="RHEA-COMP:10189"/>
        <dbReference type="ChEBI" id="CHEBI:57856"/>
        <dbReference type="ChEBI" id="CHEBI:59789"/>
        <dbReference type="ChEBI" id="CHEBI:74269"/>
        <dbReference type="ChEBI" id="CHEBI:74480"/>
        <dbReference type="EC" id="2.1.1.33"/>
    </reaction>
</comment>
<evidence type="ECO:0000256" key="6">
    <source>
        <dbReference type="ARBA" id="ARBA00022694"/>
    </source>
</evidence>
<dbReference type="PROSITE" id="PS51625">
    <property type="entry name" value="SAM_MT_TRMB"/>
    <property type="match status" value="1"/>
</dbReference>
<evidence type="ECO:0000313" key="9">
    <source>
        <dbReference type="Proteomes" id="UP000002729"/>
    </source>
</evidence>
<dbReference type="eggNOG" id="KOG3115">
    <property type="taxonomic scope" value="Eukaryota"/>
</dbReference>
<dbReference type="PANTHER" id="PTHR23417:SF21">
    <property type="entry name" value="TRNA (GUANINE-N(7)-)-METHYLTRANSFERASE"/>
    <property type="match status" value="1"/>
</dbReference>
<dbReference type="GO" id="GO:0043527">
    <property type="term" value="C:tRNA methyltransferase complex"/>
    <property type="evidence" value="ECO:0007669"/>
    <property type="project" value="TreeGrafter"/>
</dbReference>
<dbReference type="Pfam" id="PF02390">
    <property type="entry name" value="Methyltransf_4"/>
    <property type="match status" value="1"/>
</dbReference>
<keyword evidence="4" id="KW-0808">Transferase</keyword>
<dbReference type="EMBL" id="GL833126">
    <property type="protein sequence ID" value="EGB09152.1"/>
    <property type="molecule type" value="Genomic_DNA"/>
</dbReference>
<dbReference type="GO" id="GO:0008176">
    <property type="term" value="F:tRNA (guanine(46)-N7)-methyltransferase activity"/>
    <property type="evidence" value="ECO:0007669"/>
    <property type="project" value="UniProtKB-EC"/>
</dbReference>
<evidence type="ECO:0000256" key="4">
    <source>
        <dbReference type="ARBA" id="ARBA00022679"/>
    </source>
</evidence>
<proteinExistence type="predicted"/>
<feature type="chain" id="PRO_5012293986" description="tRNA (guanine(46)-N(7))-methyltransferase" evidence="7">
    <location>
        <begin position="16"/>
        <end position="275"/>
    </location>
</feature>
<dbReference type="RefSeq" id="XP_009036265.1">
    <property type="nucleotide sequence ID" value="XM_009038017.1"/>
</dbReference>
<dbReference type="OrthoDB" id="47276at2759"/>
<dbReference type="InterPro" id="IPR029063">
    <property type="entry name" value="SAM-dependent_MTases_sf"/>
</dbReference>
<protein>
    <recommendedName>
        <fullName evidence="2">tRNA (guanine(46)-N(7))-methyltransferase</fullName>
        <ecNumber evidence="2">2.1.1.33</ecNumber>
    </recommendedName>
</protein>
<evidence type="ECO:0000256" key="7">
    <source>
        <dbReference type="SAM" id="SignalP"/>
    </source>
</evidence>
<keyword evidence="3" id="KW-0489">Methyltransferase</keyword>
<feature type="signal peptide" evidence="7">
    <location>
        <begin position="1"/>
        <end position="15"/>
    </location>
</feature>
<dbReference type="OMA" id="DPWFKRR"/>